<dbReference type="GO" id="GO:0005634">
    <property type="term" value="C:nucleus"/>
    <property type="evidence" value="ECO:0007669"/>
    <property type="project" value="UniProtKB-SubCell"/>
</dbReference>
<feature type="compositionally biased region" description="Basic and acidic residues" evidence="3">
    <location>
        <begin position="491"/>
        <end position="511"/>
    </location>
</feature>
<dbReference type="AlphaFoldDB" id="A0A1C1CGT9"/>
<keyword evidence="6" id="KW-1185">Reference proteome</keyword>
<dbReference type="GO" id="GO:0061630">
    <property type="term" value="F:ubiquitin protein ligase activity"/>
    <property type="evidence" value="ECO:0007669"/>
    <property type="project" value="TreeGrafter"/>
</dbReference>
<dbReference type="InterPro" id="IPR015947">
    <property type="entry name" value="PUA-like_sf"/>
</dbReference>
<name>A0A1C1CGT9_9EURO</name>
<sequence length="616" mass="70114">MPAPNSRPLSPPYDEYSSIVPRIAGRVPKCPKANRRRVDRGVRFYDSYRPRYSPGASHAISPRAPSLSPGAQVKDIYAKAEESHTCNYAASGGVPPGVNDQEEVLAEGVARRQRDLANAAAQRAVDGKYSIREPGQVTNSLHFGDKDTSRIWGLDANGAAGVSGPRIKREYSEGLEEGEIPRYHEESSLFVSQYDALSIMDAVPEQRAAVNPNTSTPAPRPADLVAPIPKGVPKRCVCAIDHDCPHKHHMLSDCRTLVQENPEWEKKKKEFQENYHSELSLNDNPQEETFVGLQEAHTFRKRLATVIQRTHQSKLLHDDYKNIAESLRMFQYNSVTKETLVESRLLDRLKSFLSTSNRPRLATLQLPNELIEDLTILLTKWQAEDFSVRARRGCLYNPKTNQWSIEPDCQFRRKSDYYGHGHLVNGQVWLYRIDMVRDGAHGATRAGIAGTIDNGATSIVVSSKKSKNNEYADVDRREYIEYMSTALKREEDDKEATNIKDKDEHRADRVTRNSKGQEPTDDTKKLITSYRTGKPVRVFRGFRLRKIVPLRPKVGFRYDGLYVVTNYELLNQDRQIYKFYLERLKDGQGPIRNVSAPIHDDDKGRPSRKRRRDRAE</sequence>
<evidence type="ECO:0000256" key="3">
    <source>
        <dbReference type="SAM" id="MobiDB-lite"/>
    </source>
</evidence>
<feature type="domain" description="YDG" evidence="4">
    <location>
        <begin position="418"/>
        <end position="583"/>
    </location>
</feature>
<dbReference type="InterPro" id="IPR036987">
    <property type="entry name" value="SRA-YDG_sf"/>
</dbReference>
<dbReference type="SUPFAM" id="SSF88697">
    <property type="entry name" value="PUA domain-like"/>
    <property type="match status" value="1"/>
</dbReference>
<evidence type="ECO:0000256" key="1">
    <source>
        <dbReference type="ARBA" id="ARBA00023242"/>
    </source>
</evidence>
<dbReference type="OrthoDB" id="2270193at2759"/>
<dbReference type="EMBL" id="LGRB01000013">
    <property type="protein sequence ID" value="OCT47735.1"/>
    <property type="molecule type" value="Genomic_DNA"/>
</dbReference>
<feature type="region of interest" description="Disordered" evidence="3">
    <location>
        <begin position="590"/>
        <end position="616"/>
    </location>
</feature>
<dbReference type="STRING" id="86049.A0A1C1CGT9"/>
<dbReference type="SMART" id="SM00466">
    <property type="entry name" value="SRA"/>
    <property type="match status" value="1"/>
</dbReference>
<dbReference type="Gene3D" id="2.30.280.10">
    <property type="entry name" value="SRA-YDG"/>
    <property type="match status" value="1"/>
</dbReference>
<comment type="subcellular location">
    <subcellularLocation>
        <location evidence="2">Nucleus</location>
    </subcellularLocation>
</comment>
<accession>A0A1C1CGT9</accession>
<organism evidence="5 6">
    <name type="scientific">Cladophialophora carrionii</name>
    <dbReference type="NCBI Taxonomy" id="86049"/>
    <lineage>
        <taxon>Eukaryota</taxon>
        <taxon>Fungi</taxon>
        <taxon>Dikarya</taxon>
        <taxon>Ascomycota</taxon>
        <taxon>Pezizomycotina</taxon>
        <taxon>Eurotiomycetes</taxon>
        <taxon>Chaetothyriomycetidae</taxon>
        <taxon>Chaetothyriales</taxon>
        <taxon>Herpotrichiellaceae</taxon>
        <taxon>Cladophialophora</taxon>
    </lineage>
</organism>
<feature type="compositionally biased region" description="Basic residues" evidence="3">
    <location>
        <begin position="606"/>
        <end position="616"/>
    </location>
</feature>
<protein>
    <submittedName>
        <fullName evidence="5">E3 ubiquitin-protein ligase UHRF1, variant 3</fullName>
    </submittedName>
</protein>
<feature type="region of interest" description="Disordered" evidence="3">
    <location>
        <begin position="491"/>
        <end position="525"/>
    </location>
</feature>
<dbReference type="VEuPathDB" id="FungiDB:G647_04606"/>
<dbReference type="PANTHER" id="PTHR14140">
    <property type="entry name" value="E3 UBIQUITIN-PROTEIN LIGASE UHRF-RELATED"/>
    <property type="match status" value="1"/>
</dbReference>
<dbReference type="PROSITE" id="PS51015">
    <property type="entry name" value="YDG"/>
    <property type="match status" value="1"/>
</dbReference>
<dbReference type="GO" id="GO:0044027">
    <property type="term" value="P:negative regulation of gene expression via chromosomal CpG island methylation"/>
    <property type="evidence" value="ECO:0007669"/>
    <property type="project" value="TreeGrafter"/>
</dbReference>
<evidence type="ECO:0000256" key="2">
    <source>
        <dbReference type="PROSITE-ProRule" id="PRU00358"/>
    </source>
</evidence>
<evidence type="ECO:0000259" key="4">
    <source>
        <dbReference type="PROSITE" id="PS51015"/>
    </source>
</evidence>
<dbReference type="InterPro" id="IPR003105">
    <property type="entry name" value="SRA_YDG"/>
</dbReference>
<dbReference type="eggNOG" id="ENOG502SNPF">
    <property type="taxonomic scope" value="Eukaryota"/>
</dbReference>
<keyword evidence="1 2" id="KW-0539">Nucleus</keyword>
<evidence type="ECO:0000313" key="6">
    <source>
        <dbReference type="Proteomes" id="UP000094526"/>
    </source>
</evidence>
<dbReference type="VEuPathDB" id="FungiDB:CLCR_11268"/>
<comment type="caution">
    <text evidence="5">The sequence shown here is derived from an EMBL/GenBank/DDBJ whole genome shotgun (WGS) entry which is preliminary data.</text>
</comment>
<dbReference type="PANTHER" id="PTHR14140:SF27">
    <property type="entry name" value="OS04G0289800 PROTEIN"/>
    <property type="match status" value="1"/>
</dbReference>
<dbReference type="Pfam" id="PF02182">
    <property type="entry name" value="SAD_SRA"/>
    <property type="match status" value="1"/>
</dbReference>
<dbReference type="Proteomes" id="UP000094526">
    <property type="component" value="Unassembled WGS sequence"/>
</dbReference>
<proteinExistence type="predicted"/>
<dbReference type="InterPro" id="IPR045134">
    <property type="entry name" value="UHRF1/2-like"/>
</dbReference>
<evidence type="ECO:0000313" key="5">
    <source>
        <dbReference type="EMBL" id="OCT47735.1"/>
    </source>
</evidence>
<gene>
    <name evidence="5" type="ORF">CLCR_11268</name>
</gene>
<dbReference type="GO" id="GO:0016567">
    <property type="term" value="P:protein ubiquitination"/>
    <property type="evidence" value="ECO:0007669"/>
    <property type="project" value="TreeGrafter"/>
</dbReference>
<reference evidence="6" key="1">
    <citation type="submission" date="2015-07" db="EMBL/GenBank/DDBJ databases">
        <authorList>
            <person name="Teixeira M.M."/>
            <person name="Souza R.C."/>
            <person name="Almeida L.G."/>
            <person name="Vicente V.A."/>
            <person name="de Hoog S."/>
            <person name="Bocca A.L."/>
            <person name="de Almeida S.R."/>
            <person name="Vasconcelos A.T."/>
            <person name="Felipe M.S."/>
        </authorList>
    </citation>
    <scope>NUCLEOTIDE SEQUENCE [LARGE SCALE GENOMIC DNA]</scope>
    <source>
        <strain evidence="6">KSF</strain>
    </source>
</reference>